<dbReference type="AlphaFoldDB" id="X1AXN3"/>
<sequence length="277" mass="32215">MDKIAIISTRLGGIDGVSIEADKWAETFLSLGLLPIYIAGDFVKTNNIKKYYLIEEMDFYHPEISKIKNYAFNLEKFKDSCGSFNLIDRIEVIKNAIKKKFNQVLAEDNIKYFSVENALSIPLNIPLGIALNDIISEHGIKTITRHHDFYWERDEFLNNNISAILEKYFPPDINLIKHVVINSQAKESLFKRKKIKAEYIPNIFNFKILDKPKYDYASSIKKVRDLLGIDRRDLLFLQPTRIIGRKNIERSIYLVEKLSKKINRKIFLFISGSPNFS</sequence>
<accession>X1AXN3</accession>
<protein>
    <recommendedName>
        <fullName evidence="2">Glycosyl transferase family 1 domain-containing protein</fullName>
    </recommendedName>
</protein>
<proteinExistence type="predicted"/>
<reference evidence="1" key="1">
    <citation type="journal article" date="2014" name="Front. Microbiol.">
        <title>High frequency of phylogenetically diverse reductive dehalogenase-homologous genes in deep subseafloor sedimentary metagenomes.</title>
        <authorList>
            <person name="Kawai M."/>
            <person name="Futagami T."/>
            <person name="Toyoda A."/>
            <person name="Takaki Y."/>
            <person name="Nishi S."/>
            <person name="Hori S."/>
            <person name="Arai W."/>
            <person name="Tsubouchi T."/>
            <person name="Morono Y."/>
            <person name="Uchiyama I."/>
            <person name="Ito T."/>
            <person name="Fujiyama A."/>
            <person name="Inagaki F."/>
            <person name="Takami H."/>
        </authorList>
    </citation>
    <scope>NUCLEOTIDE SEQUENCE</scope>
    <source>
        <strain evidence="1">Expedition CK06-06</strain>
    </source>
</reference>
<evidence type="ECO:0000313" key="1">
    <source>
        <dbReference type="EMBL" id="GAG64531.1"/>
    </source>
</evidence>
<comment type="caution">
    <text evidence="1">The sequence shown here is derived from an EMBL/GenBank/DDBJ whole genome shotgun (WGS) entry which is preliminary data.</text>
</comment>
<dbReference type="SUPFAM" id="SSF53756">
    <property type="entry name" value="UDP-Glycosyltransferase/glycogen phosphorylase"/>
    <property type="match status" value="1"/>
</dbReference>
<dbReference type="EMBL" id="BART01001211">
    <property type="protein sequence ID" value="GAG64531.1"/>
    <property type="molecule type" value="Genomic_DNA"/>
</dbReference>
<gene>
    <name evidence="1" type="ORF">S01H4_04494</name>
</gene>
<organism evidence="1">
    <name type="scientific">marine sediment metagenome</name>
    <dbReference type="NCBI Taxonomy" id="412755"/>
    <lineage>
        <taxon>unclassified sequences</taxon>
        <taxon>metagenomes</taxon>
        <taxon>ecological metagenomes</taxon>
    </lineage>
</organism>
<evidence type="ECO:0008006" key="2">
    <source>
        <dbReference type="Google" id="ProtNLM"/>
    </source>
</evidence>
<name>X1AXN3_9ZZZZ</name>